<evidence type="ECO:0000256" key="1">
    <source>
        <dbReference type="ARBA" id="ARBA00022737"/>
    </source>
</evidence>
<keyword evidence="4" id="KW-0732">Signal</keyword>
<dbReference type="PANTHER" id="PTHR44858">
    <property type="entry name" value="TETRATRICOPEPTIDE REPEAT PROTEIN 6"/>
    <property type="match status" value="1"/>
</dbReference>
<evidence type="ECO:0000256" key="2">
    <source>
        <dbReference type="ARBA" id="ARBA00022803"/>
    </source>
</evidence>
<dbReference type="Proteomes" id="UP000308149">
    <property type="component" value="Chromosome"/>
</dbReference>
<dbReference type="PANTHER" id="PTHR44858:SF1">
    <property type="entry name" value="UDP-N-ACETYLGLUCOSAMINE--PEPTIDE N-ACETYLGLUCOSAMINYLTRANSFERASE SPINDLY-RELATED"/>
    <property type="match status" value="1"/>
</dbReference>
<accession>A0A5B7ZR52</accession>
<evidence type="ECO:0000256" key="3">
    <source>
        <dbReference type="PROSITE-ProRule" id="PRU00339"/>
    </source>
</evidence>
<dbReference type="Gene3D" id="1.25.40.10">
    <property type="entry name" value="Tetratricopeptide repeat domain"/>
    <property type="match status" value="2"/>
</dbReference>
<feature type="signal peptide" evidence="4">
    <location>
        <begin position="1"/>
        <end position="40"/>
    </location>
</feature>
<evidence type="ECO:0000313" key="5">
    <source>
        <dbReference type="EMBL" id="QDA57115.1"/>
    </source>
</evidence>
<sequence>MRPAHRSGTLRACFPSGTAMRPLRCALFSVCILLCGHAPAAEPEAEKIKLPLPWKQGEVLHYAAERVKTETAPGKREKSVATSKGTVATLEVGKDGYLQQWSWSESKEEVLEGDKSRQAAFAQAAAELEKIALLVEMDAEGHYSRLRNVDGIGQQMLGALGPILLKQVDDELQKQSAAMDAAQRAKARQASMDMLDAFLKRFAEPRMLENLLTKDIQNVLAFSGAELENDQAYEIETQLENPTGGAAFPAKLSFGLYEDEEQPEDVWLEWTLEIDPVKGAAAVWDTVERMYGRKIGDAERKALPAQVSIVDKGFMLFERASGLPELYQNVRTSKLGEHANYERNRMRLLERGHGHEWLEQNPQETEPEMTAMERDAQLCADEQADDQAAIAACSRMLEDAGLAPQERARWHASRAAHRSRMRQHAEAVADFDKAIALQPQRHDYYIGRARAHGAGGDHQAALADAGKAAALAPESAQAQLLLGAAHEGLKDYPRAAEDFGRAIALAPQDARGHDVRCWVRAMAGDLAGAKADCDRALELDAGSSNSYNSRGYVNFRAGRFAESVHDYDAALAAQPAVASSWYVRGLAKRALGDAAGAEADIAKGLALDPKVAERYAGYGVK</sequence>
<dbReference type="InterPro" id="IPR019734">
    <property type="entry name" value="TPR_rpt"/>
</dbReference>
<dbReference type="SUPFAM" id="SSF48452">
    <property type="entry name" value="TPR-like"/>
    <property type="match status" value="2"/>
</dbReference>
<organism evidence="5 6">
    <name type="scientific">Thermomonas aquatica</name>
    <dbReference type="NCBI Taxonomy" id="2202149"/>
    <lineage>
        <taxon>Bacteria</taxon>
        <taxon>Pseudomonadati</taxon>
        <taxon>Pseudomonadota</taxon>
        <taxon>Gammaproteobacteria</taxon>
        <taxon>Lysobacterales</taxon>
        <taxon>Lysobacteraceae</taxon>
        <taxon>Thermomonas</taxon>
    </lineage>
</organism>
<dbReference type="InterPro" id="IPR050498">
    <property type="entry name" value="Ycf3"/>
</dbReference>
<evidence type="ECO:0000256" key="4">
    <source>
        <dbReference type="SAM" id="SignalP"/>
    </source>
</evidence>
<dbReference type="KEGG" id="thes:FHQ07_07180"/>
<proteinExistence type="predicted"/>
<evidence type="ECO:0000313" key="6">
    <source>
        <dbReference type="Proteomes" id="UP000308149"/>
    </source>
</evidence>
<keyword evidence="6" id="KW-1185">Reference proteome</keyword>
<gene>
    <name evidence="5" type="ORF">FHQ07_07180</name>
</gene>
<protein>
    <submittedName>
        <fullName evidence="5">Tetratricopeptide repeat protein</fullName>
    </submittedName>
</protein>
<feature type="chain" id="PRO_5022810710" evidence="4">
    <location>
        <begin position="41"/>
        <end position="621"/>
    </location>
</feature>
<keyword evidence="2 3" id="KW-0802">TPR repeat</keyword>
<dbReference type="OrthoDB" id="5975793at2"/>
<dbReference type="PROSITE" id="PS50005">
    <property type="entry name" value="TPR"/>
    <property type="match status" value="1"/>
</dbReference>
<dbReference type="EMBL" id="CP040871">
    <property type="protein sequence ID" value="QDA57115.1"/>
    <property type="molecule type" value="Genomic_DNA"/>
</dbReference>
<feature type="repeat" description="TPR" evidence="3">
    <location>
        <begin position="476"/>
        <end position="509"/>
    </location>
</feature>
<reference evidence="5 6" key="1">
    <citation type="submission" date="2019-06" db="EMBL/GenBank/DDBJ databases">
        <title>Thermomonas aquatica sp. nov., isolated from an industrial wastewater treatment plant.</title>
        <authorList>
            <person name="Jeon J.H."/>
            <person name="Park D.-S."/>
        </authorList>
    </citation>
    <scope>NUCLEOTIDE SEQUENCE [LARGE SCALE GENOMIC DNA]</scope>
    <source>
        <strain evidence="5 6">SY21</strain>
    </source>
</reference>
<dbReference type="InterPro" id="IPR011990">
    <property type="entry name" value="TPR-like_helical_dom_sf"/>
</dbReference>
<dbReference type="SMART" id="SM00028">
    <property type="entry name" value="TPR"/>
    <property type="match status" value="6"/>
</dbReference>
<dbReference type="Pfam" id="PF13432">
    <property type="entry name" value="TPR_16"/>
    <property type="match status" value="2"/>
</dbReference>
<keyword evidence="1" id="KW-0677">Repeat</keyword>
<name>A0A5B7ZR52_9GAMM</name>
<dbReference type="AlphaFoldDB" id="A0A5B7ZR52"/>